<evidence type="ECO:0000313" key="1">
    <source>
        <dbReference type="EMBL" id="GAF93706.1"/>
    </source>
</evidence>
<reference evidence="1" key="1">
    <citation type="journal article" date="2014" name="Front. Microbiol.">
        <title>High frequency of phylogenetically diverse reductive dehalogenase-homologous genes in deep subseafloor sedimentary metagenomes.</title>
        <authorList>
            <person name="Kawai M."/>
            <person name="Futagami T."/>
            <person name="Toyoda A."/>
            <person name="Takaki Y."/>
            <person name="Nishi S."/>
            <person name="Hori S."/>
            <person name="Arai W."/>
            <person name="Tsubouchi T."/>
            <person name="Morono Y."/>
            <person name="Uchiyama I."/>
            <person name="Ito T."/>
            <person name="Fujiyama A."/>
            <person name="Inagaki F."/>
            <person name="Takami H."/>
        </authorList>
    </citation>
    <scope>NUCLEOTIDE SEQUENCE</scope>
    <source>
        <strain evidence="1">Expedition CK06-06</strain>
    </source>
</reference>
<dbReference type="EMBL" id="BARS01015729">
    <property type="protein sequence ID" value="GAF93706.1"/>
    <property type="molecule type" value="Genomic_DNA"/>
</dbReference>
<comment type="caution">
    <text evidence="1">The sequence shown here is derived from an EMBL/GenBank/DDBJ whole genome shotgun (WGS) entry which is preliminary data.</text>
</comment>
<dbReference type="AlphaFoldDB" id="X0U2X2"/>
<gene>
    <name evidence="1" type="ORF">S01H1_25978</name>
</gene>
<protein>
    <submittedName>
        <fullName evidence="1">Uncharacterized protein</fullName>
    </submittedName>
</protein>
<sequence length="94" mass="11148">MLFVDIESFVEQAGGARKLHTFRMAWVCYWRIRTDAKKDTKHWTFYEDVDKLWDYIDSKPLNRQPCILTSHNVAYDFGNLGIFDALASRGWELK</sequence>
<feature type="non-terminal residue" evidence="1">
    <location>
        <position position="94"/>
    </location>
</feature>
<organism evidence="1">
    <name type="scientific">marine sediment metagenome</name>
    <dbReference type="NCBI Taxonomy" id="412755"/>
    <lineage>
        <taxon>unclassified sequences</taxon>
        <taxon>metagenomes</taxon>
        <taxon>ecological metagenomes</taxon>
    </lineage>
</organism>
<name>X0U2X2_9ZZZZ</name>
<accession>X0U2X2</accession>
<proteinExistence type="predicted"/>